<proteinExistence type="predicted"/>
<keyword evidence="2" id="KW-1185">Reference proteome</keyword>
<gene>
    <name evidence="1" type="ORF">FWILDA_LOCUS17308</name>
</gene>
<reference evidence="1" key="1">
    <citation type="submission" date="2022-08" db="EMBL/GenBank/DDBJ databases">
        <authorList>
            <person name="Kallberg Y."/>
            <person name="Tangrot J."/>
            <person name="Rosling A."/>
        </authorList>
    </citation>
    <scope>NUCLEOTIDE SEQUENCE</scope>
    <source>
        <strain evidence="1">Wild A</strain>
    </source>
</reference>
<dbReference type="EMBL" id="CAMKVN010013237">
    <property type="protein sequence ID" value="CAI2195900.1"/>
    <property type="molecule type" value="Genomic_DNA"/>
</dbReference>
<organism evidence="1 2">
    <name type="scientific">Funneliformis geosporum</name>
    <dbReference type="NCBI Taxonomy" id="1117311"/>
    <lineage>
        <taxon>Eukaryota</taxon>
        <taxon>Fungi</taxon>
        <taxon>Fungi incertae sedis</taxon>
        <taxon>Mucoromycota</taxon>
        <taxon>Glomeromycotina</taxon>
        <taxon>Glomeromycetes</taxon>
        <taxon>Glomerales</taxon>
        <taxon>Glomeraceae</taxon>
        <taxon>Funneliformis</taxon>
    </lineage>
</organism>
<protein>
    <submittedName>
        <fullName evidence="1">11013_t:CDS:1</fullName>
    </submittedName>
</protein>
<dbReference type="AlphaFoldDB" id="A0A9W4TA05"/>
<dbReference type="Proteomes" id="UP001153678">
    <property type="component" value="Unassembled WGS sequence"/>
</dbReference>
<evidence type="ECO:0000313" key="1">
    <source>
        <dbReference type="EMBL" id="CAI2195900.1"/>
    </source>
</evidence>
<evidence type="ECO:0000313" key="2">
    <source>
        <dbReference type="Proteomes" id="UP001153678"/>
    </source>
</evidence>
<comment type="caution">
    <text evidence="1">The sequence shown here is derived from an EMBL/GenBank/DDBJ whole genome shotgun (WGS) entry which is preliminary data.</text>
</comment>
<accession>A0A9W4TA05</accession>
<sequence length="62" mass="7610">TIENLNEILYNANLYDDENLEEEFINEEEQNIFPIPEEEILNIEELLNLHADDFYKRFTRYN</sequence>
<feature type="non-terminal residue" evidence="1">
    <location>
        <position position="62"/>
    </location>
</feature>
<feature type="non-terminal residue" evidence="1">
    <location>
        <position position="1"/>
    </location>
</feature>
<name>A0A9W4TA05_9GLOM</name>